<dbReference type="PATRIC" id="fig|52133.19.peg.1306"/>
<feature type="chain" id="PRO_5007563078" description="CSLREA domain-containing protein" evidence="1">
    <location>
        <begin position="22"/>
        <end position="820"/>
    </location>
</feature>
<gene>
    <name evidence="2" type="ORF">AVENLUH13518_01283</name>
</gene>
<evidence type="ECO:0000256" key="1">
    <source>
        <dbReference type="SAM" id="SignalP"/>
    </source>
</evidence>
<dbReference type="InterPro" id="IPR020008">
    <property type="entry name" value="GlyGly_CTERM"/>
</dbReference>
<feature type="signal peptide" evidence="1">
    <location>
        <begin position="1"/>
        <end position="21"/>
    </location>
</feature>
<evidence type="ECO:0008006" key="4">
    <source>
        <dbReference type="Google" id="ProtNLM"/>
    </source>
</evidence>
<dbReference type="InterPro" id="IPR026457">
    <property type="entry name" value="CSLREA_Nterm"/>
</dbReference>
<dbReference type="NCBIfam" id="TIGR03501">
    <property type="entry name" value="GlyGly_CTERM"/>
    <property type="match status" value="1"/>
</dbReference>
<organism evidence="2 3">
    <name type="scientific">Acinetobacter venetianus</name>
    <dbReference type="NCBI Taxonomy" id="52133"/>
    <lineage>
        <taxon>Bacteria</taxon>
        <taxon>Pseudomonadati</taxon>
        <taxon>Pseudomonadota</taxon>
        <taxon>Gammaproteobacteria</taxon>
        <taxon>Moraxellales</taxon>
        <taxon>Moraxellaceae</taxon>
        <taxon>Acinetobacter</taxon>
    </lineage>
</organism>
<dbReference type="SUPFAM" id="SSF51126">
    <property type="entry name" value="Pectin lyase-like"/>
    <property type="match status" value="1"/>
</dbReference>
<comment type="caution">
    <text evidence="2">The sequence shown here is derived from an EMBL/GenBank/DDBJ whole genome shotgun (WGS) entry which is preliminary data.</text>
</comment>
<sequence>MKNYKKGILATMVVASMPLIAATSTDIIKVTTFADEDGENTNACSLREALKTAEIRRPYGGCSTTDILTSTTKQIQLEEGTYTINSELVPKVAVAIYGATPLNWEKKNVITNRYPAQTALKTVIDAKNGSRIFNTTAGNNALILNNLVLKNGKTADRGGAIYAGADVNLNNVQVLSSSAGVSGGAVFLAGPLAGLSVANSVIRGNQSPVGDVLGMSCFNDNVYSRREISFTSSSIISNGSNASTSIFNFCGEPSITLAANTIAQNQASTTTGTIIKFSGDTKAGGSTDNTSSILSDSSSLTLTSNTIVENQANTIFLYDQLGVKFLSFNVLGFNNSSYACRYLLGAANEKEEVNSMGFLLGYNALALSGNSNKCDLPDDALPEKNTNIDISTQNVRTLLSTIQPENENTAFKPLYYPVNNKTKTDLIDVSTPGTDGCSTADQRGVARIADGTLYYDPEGRNSCDIGSVELMKFTAGDLQDLSNTSIKSLVDGYKKQIDDYEYLIAHPDDPLLLTSDKENLAIAKNLYEYINKNLHYRAIYIDLKQYNLPLPEEIVEADGTHKIQFFDKDLYKVTTEALGVGQINDTGESVQPDLNLVCSWNYDLGQIILYRKDDTITQAGDKVFCKYTIESLADSNIKSSGLIKAAFVNIAPEVKDTSVTLKYKQNQKVALDLLKLSNDDGDTGVGGKGPDNNPDKPAFWRNEDGVELPIRLTNVPTKNIVVTADRQGACPAPDEKETCYGGNIYIQESNTFNPFNYSFNYQVYDNDSTPTISNVGTVNIISTATTTDDTRSASNGGGGSMGWLSLLGLFGLLGYRRMKK</sequence>
<accession>A0A150HXH0</accession>
<protein>
    <recommendedName>
        <fullName evidence="4">CSLREA domain-containing protein</fullName>
    </recommendedName>
</protein>
<dbReference type="EMBL" id="JRHX01000035">
    <property type="protein sequence ID" value="KXZ71426.1"/>
    <property type="molecule type" value="Genomic_DNA"/>
</dbReference>
<evidence type="ECO:0000313" key="2">
    <source>
        <dbReference type="EMBL" id="KXZ71426.1"/>
    </source>
</evidence>
<reference evidence="2 3" key="1">
    <citation type="journal article" date="2016" name="Sci. Rep.">
        <title>Genomic and phenotypic characterization of the species Acinetobacter venetianus.</title>
        <authorList>
            <person name="Fondi M."/>
            <person name="Maida I."/>
            <person name="Perrin E."/>
            <person name="Orlandini V."/>
            <person name="La Torre L."/>
            <person name="Bosi E."/>
            <person name="Negroni A."/>
            <person name="Zanaroli G."/>
            <person name="Fava F."/>
            <person name="Decorosi F."/>
            <person name="Giovannetti L."/>
            <person name="Viti C."/>
            <person name="Vaneechoutte M."/>
            <person name="Dijkshoorn L."/>
            <person name="Fani R."/>
        </authorList>
    </citation>
    <scope>NUCLEOTIDE SEQUENCE [LARGE SCALE GENOMIC DNA]</scope>
    <source>
        <strain evidence="2 3">LUH13518</strain>
    </source>
</reference>
<dbReference type="AlphaFoldDB" id="A0A150HXH0"/>
<evidence type="ECO:0000313" key="3">
    <source>
        <dbReference type="Proteomes" id="UP000075544"/>
    </source>
</evidence>
<dbReference type="NCBIfam" id="TIGR04214">
    <property type="entry name" value="CSLREA_Nterm"/>
    <property type="match status" value="1"/>
</dbReference>
<dbReference type="InterPro" id="IPR011050">
    <property type="entry name" value="Pectin_lyase_fold/virulence"/>
</dbReference>
<dbReference type="RefSeq" id="WP_061524429.1">
    <property type="nucleotide sequence ID" value="NZ_JRHX01000035.1"/>
</dbReference>
<keyword evidence="1" id="KW-0732">Signal</keyword>
<proteinExistence type="predicted"/>
<name>A0A150HXH0_9GAMM</name>
<dbReference type="Proteomes" id="UP000075544">
    <property type="component" value="Unassembled WGS sequence"/>
</dbReference>